<comment type="catalytic activity">
    <reaction evidence="7 9 10">
        <text>2-(2-carboxy-4-methylthiazol-5-yl)ethyl phosphate + 4-amino-2-methyl-5-(diphosphooxymethyl)pyrimidine + 2 H(+) = thiamine phosphate + CO2 + diphosphate</text>
        <dbReference type="Rhea" id="RHEA:47848"/>
        <dbReference type="ChEBI" id="CHEBI:15378"/>
        <dbReference type="ChEBI" id="CHEBI:16526"/>
        <dbReference type="ChEBI" id="CHEBI:33019"/>
        <dbReference type="ChEBI" id="CHEBI:37575"/>
        <dbReference type="ChEBI" id="CHEBI:57841"/>
        <dbReference type="ChEBI" id="CHEBI:62890"/>
        <dbReference type="EC" id="2.5.1.3"/>
    </reaction>
</comment>
<dbReference type="EC" id="2.5.1.3" evidence="9"/>
<evidence type="ECO:0000313" key="14">
    <source>
        <dbReference type="Proteomes" id="UP000243650"/>
    </source>
</evidence>
<dbReference type="Gene3D" id="3.20.20.70">
    <property type="entry name" value="Aldolase class I"/>
    <property type="match status" value="1"/>
</dbReference>
<name>A0A2P6MIP9_ALKUR</name>
<organism evidence="13 14">
    <name type="scientific">Alkalicoccus urumqiensis</name>
    <name type="common">Bacillus urumqiensis</name>
    <dbReference type="NCBI Taxonomy" id="1548213"/>
    <lineage>
        <taxon>Bacteria</taxon>
        <taxon>Bacillati</taxon>
        <taxon>Bacillota</taxon>
        <taxon>Bacilli</taxon>
        <taxon>Bacillales</taxon>
        <taxon>Bacillaceae</taxon>
        <taxon>Alkalicoccus</taxon>
    </lineage>
</organism>
<feature type="binding site" evidence="9">
    <location>
        <begin position="42"/>
        <end position="46"/>
    </location>
    <ligand>
        <name>4-amino-2-methyl-5-(diphosphooxymethyl)pyrimidine</name>
        <dbReference type="ChEBI" id="CHEBI:57841"/>
    </ligand>
</feature>
<feature type="binding site" evidence="9">
    <location>
        <begin position="142"/>
        <end position="144"/>
    </location>
    <ligand>
        <name>2-[(2R,5Z)-2-carboxy-4-methylthiazol-5(2H)-ylidene]ethyl phosphate</name>
        <dbReference type="ChEBI" id="CHEBI:62899"/>
    </ligand>
</feature>
<dbReference type="Proteomes" id="UP000243650">
    <property type="component" value="Unassembled WGS sequence"/>
</dbReference>
<comment type="pathway">
    <text evidence="1 9 11">Cofactor biosynthesis; thiamine diphosphate biosynthesis; thiamine phosphate from 4-amino-2-methyl-5-diphosphomethylpyrimidine and 4-methyl-5-(2-phosphoethyl)-thiazole: step 1/1.</text>
</comment>
<dbReference type="AlphaFoldDB" id="A0A2P6MIP9"/>
<proteinExistence type="inferred from homology"/>
<evidence type="ECO:0000256" key="2">
    <source>
        <dbReference type="ARBA" id="ARBA00022679"/>
    </source>
</evidence>
<dbReference type="FunFam" id="3.20.20.70:FF:000096">
    <property type="entry name" value="Thiamine-phosphate synthase"/>
    <property type="match status" value="1"/>
</dbReference>
<keyword evidence="14" id="KW-1185">Reference proteome</keyword>
<accession>A0A2P6MIP9</accession>
<comment type="function">
    <text evidence="9">Condenses 4-methyl-5-(beta-hydroxyethyl)thiazole monophosphate (THZ-P) and 2-methyl-4-amino-5-hydroxymethyl pyrimidine pyrophosphate (HMP-PP) to form thiamine monophosphate (TMP).</text>
</comment>
<sequence>MDTWNVNEMMKVYFIAGTQDTGAEALPSIVEAACRGGITCFQFREKGAGSLQTDKEKVEMALILKRICHHHNVPFFINDDVELALASEADGLHIGQEDEAASIVRSKIGPMLLGVSAYTLSEAGRAASDGADYIGVGPMFQTSSKADAKEAVGPERIRMMRQEGIHLPITAIGGITKAHLPSIQQAGADGVSIISAISRADSPEAEARALLHTWDQLTM</sequence>
<dbReference type="RefSeq" id="WP_105958332.1">
    <property type="nucleotide sequence ID" value="NZ_PVNS01000004.1"/>
</dbReference>
<keyword evidence="3 9" id="KW-0479">Metal-binding</keyword>
<feature type="binding site" evidence="9">
    <location>
        <position position="98"/>
    </location>
    <ligand>
        <name>Mg(2+)</name>
        <dbReference type="ChEBI" id="CHEBI:18420"/>
    </ligand>
</feature>
<evidence type="ECO:0000256" key="6">
    <source>
        <dbReference type="ARBA" id="ARBA00047334"/>
    </source>
</evidence>
<dbReference type="OrthoDB" id="9812206at2"/>
<feature type="binding site" evidence="9">
    <location>
        <position position="79"/>
    </location>
    <ligand>
        <name>Mg(2+)</name>
        <dbReference type="ChEBI" id="CHEBI:18420"/>
    </ligand>
</feature>
<gene>
    <name evidence="9" type="primary">thiE</name>
    <name evidence="13" type="ORF">C6I21_04890</name>
</gene>
<comment type="catalytic activity">
    <reaction evidence="6 9 10">
        <text>4-methyl-5-(2-phosphooxyethyl)-thiazole + 4-amino-2-methyl-5-(diphosphooxymethyl)pyrimidine + H(+) = thiamine phosphate + diphosphate</text>
        <dbReference type="Rhea" id="RHEA:22328"/>
        <dbReference type="ChEBI" id="CHEBI:15378"/>
        <dbReference type="ChEBI" id="CHEBI:33019"/>
        <dbReference type="ChEBI" id="CHEBI:37575"/>
        <dbReference type="ChEBI" id="CHEBI:57841"/>
        <dbReference type="ChEBI" id="CHEBI:58296"/>
        <dbReference type="EC" id="2.5.1.3"/>
    </reaction>
</comment>
<dbReference type="InterPro" id="IPR013785">
    <property type="entry name" value="Aldolase_TIM"/>
</dbReference>
<evidence type="ECO:0000256" key="10">
    <source>
        <dbReference type="RuleBase" id="RU003826"/>
    </source>
</evidence>
<dbReference type="UniPathway" id="UPA00060">
    <property type="reaction ID" value="UER00141"/>
</dbReference>
<dbReference type="CDD" id="cd00564">
    <property type="entry name" value="TMP_TenI"/>
    <property type="match status" value="1"/>
</dbReference>
<dbReference type="HAMAP" id="MF_00097">
    <property type="entry name" value="TMP_synthase"/>
    <property type="match status" value="1"/>
</dbReference>
<dbReference type="PANTHER" id="PTHR20857:SF15">
    <property type="entry name" value="THIAMINE-PHOSPHATE SYNTHASE"/>
    <property type="match status" value="1"/>
</dbReference>
<dbReference type="GO" id="GO:0009229">
    <property type="term" value="P:thiamine diphosphate biosynthetic process"/>
    <property type="evidence" value="ECO:0007669"/>
    <property type="project" value="UniProtKB-UniRule"/>
</dbReference>
<evidence type="ECO:0000256" key="7">
    <source>
        <dbReference type="ARBA" id="ARBA00047851"/>
    </source>
</evidence>
<feature type="domain" description="Thiamine phosphate synthase/TenI" evidence="12">
    <location>
        <begin position="12"/>
        <end position="197"/>
    </location>
</feature>
<dbReference type="GO" id="GO:0004789">
    <property type="term" value="F:thiamine-phosphate diphosphorylase activity"/>
    <property type="evidence" value="ECO:0007669"/>
    <property type="project" value="UniProtKB-UniRule"/>
</dbReference>
<evidence type="ECO:0000256" key="4">
    <source>
        <dbReference type="ARBA" id="ARBA00022842"/>
    </source>
</evidence>
<feature type="binding site" evidence="9">
    <location>
        <begin position="194"/>
        <end position="195"/>
    </location>
    <ligand>
        <name>2-[(2R,5Z)-2-carboxy-4-methylthiazol-5(2H)-ylidene]ethyl phosphate</name>
        <dbReference type="ChEBI" id="CHEBI:62899"/>
    </ligand>
</feature>
<dbReference type="InterPro" id="IPR034291">
    <property type="entry name" value="TMP_synthase"/>
</dbReference>
<evidence type="ECO:0000259" key="12">
    <source>
        <dbReference type="Pfam" id="PF02581"/>
    </source>
</evidence>
<reference evidence="13 14" key="1">
    <citation type="submission" date="2018-03" db="EMBL/GenBank/DDBJ databases">
        <title>Bacillus urumqiensis sp. nov., a moderately haloalkaliphilic bacterium isolated from a salt lake.</title>
        <authorList>
            <person name="Zhao B."/>
            <person name="Liao Z."/>
        </authorList>
    </citation>
    <scope>NUCLEOTIDE SEQUENCE [LARGE SCALE GENOMIC DNA]</scope>
    <source>
        <strain evidence="13 14">BZ-SZ-XJ18</strain>
    </source>
</reference>
<dbReference type="EMBL" id="PVNS01000004">
    <property type="protein sequence ID" value="PRO66141.1"/>
    <property type="molecule type" value="Genomic_DNA"/>
</dbReference>
<evidence type="ECO:0000256" key="3">
    <source>
        <dbReference type="ARBA" id="ARBA00022723"/>
    </source>
</evidence>
<comment type="similarity">
    <text evidence="9 10">Belongs to the thiamine-phosphate synthase family.</text>
</comment>
<comment type="caution">
    <text evidence="13">The sequence shown here is derived from an EMBL/GenBank/DDBJ whole genome shotgun (WGS) entry which is preliminary data.</text>
</comment>
<dbReference type="Pfam" id="PF02581">
    <property type="entry name" value="TMP-TENI"/>
    <property type="match status" value="1"/>
</dbReference>
<feature type="binding site" evidence="9">
    <location>
        <position position="78"/>
    </location>
    <ligand>
        <name>4-amino-2-methyl-5-(diphosphooxymethyl)pyrimidine</name>
        <dbReference type="ChEBI" id="CHEBI:57841"/>
    </ligand>
</feature>
<evidence type="ECO:0000256" key="1">
    <source>
        <dbReference type="ARBA" id="ARBA00005165"/>
    </source>
</evidence>
<feature type="binding site" evidence="9">
    <location>
        <position position="174"/>
    </location>
    <ligand>
        <name>2-[(2R,5Z)-2-carboxy-4-methylthiazol-5(2H)-ylidene]ethyl phosphate</name>
        <dbReference type="ChEBI" id="CHEBI:62899"/>
    </ligand>
</feature>
<evidence type="ECO:0000256" key="5">
    <source>
        <dbReference type="ARBA" id="ARBA00022977"/>
    </source>
</evidence>
<evidence type="ECO:0000313" key="13">
    <source>
        <dbReference type="EMBL" id="PRO66141.1"/>
    </source>
</evidence>
<dbReference type="NCBIfam" id="TIGR00693">
    <property type="entry name" value="thiE"/>
    <property type="match status" value="1"/>
</dbReference>
<protein>
    <recommendedName>
        <fullName evidence="9">Thiamine-phosphate synthase</fullName>
        <shortName evidence="9">TP synthase</shortName>
        <shortName evidence="9">TPS</shortName>
        <ecNumber evidence="9">2.5.1.3</ecNumber>
    </recommendedName>
    <alternativeName>
        <fullName evidence="9">Thiamine-phosphate pyrophosphorylase</fullName>
        <shortName evidence="9">TMP pyrophosphorylase</shortName>
        <shortName evidence="9">TMP-PPase</shortName>
    </alternativeName>
</protein>
<keyword evidence="5 9" id="KW-0784">Thiamine biosynthesis</keyword>
<dbReference type="PANTHER" id="PTHR20857">
    <property type="entry name" value="THIAMINE-PHOSPHATE PYROPHOSPHORYLASE"/>
    <property type="match status" value="1"/>
</dbReference>
<dbReference type="InterPro" id="IPR036206">
    <property type="entry name" value="ThiamineP_synth_sf"/>
</dbReference>
<feature type="binding site" evidence="9">
    <location>
        <position position="116"/>
    </location>
    <ligand>
        <name>4-amino-2-methyl-5-(diphosphooxymethyl)pyrimidine</name>
        <dbReference type="ChEBI" id="CHEBI:57841"/>
    </ligand>
</feature>
<evidence type="ECO:0000256" key="9">
    <source>
        <dbReference type="HAMAP-Rule" id="MF_00097"/>
    </source>
</evidence>
<comment type="catalytic activity">
    <reaction evidence="8 9 10">
        <text>2-[(2R,5Z)-2-carboxy-4-methylthiazol-5(2H)-ylidene]ethyl phosphate + 4-amino-2-methyl-5-(diphosphooxymethyl)pyrimidine + 2 H(+) = thiamine phosphate + CO2 + diphosphate</text>
        <dbReference type="Rhea" id="RHEA:47844"/>
        <dbReference type="ChEBI" id="CHEBI:15378"/>
        <dbReference type="ChEBI" id="CHEBI:16526"/>
        <dbReference type="ChEBI" id="CHEBI:33019"/>
        <dbReference type="ChEBI" id="CHEBI:37575"/>
        <dbReference type="ChEBI" id="CHEBI:57841"/>
        <dbReference type="ChEBI" id="CHEBI:62899"/>
        <dbReference type="EC" id="2.5.1.3"/>
    </reaction>
</comment>
<comment type="cofactor">
    <cofactor evidence="9">
        <name>Mg(2+)</name>
        <dbReference type="ChEBI" id="CHEBI:18420"/>
    </cofactor>
    <text evidence="9">Binds 1 Mg(2+) ion per subunit.</text>
</comment>
<evidence type="ECO:0000256" key="11">
    <source>
        <dbReference type="RuleBase" id="RU004253"/>
    </source>
</evidence>
<evidence type="ECO:0000256" key="8">
    <source>
        <dbReference type="ARBA" id="ARBA00047883"/>
    </source>
</evidence>
<dbReference type="InterPro" id="IPR022998">
    <property type="entry name" value="ThiamineP_synth_TenI"/>
</dbReference>
<dbReference type="GO" id="GO:0000287">
    <property type="term" value="F:magnesium ion binding"/>
    <property type="evidence" value="ECO:0007669"/>
    <property type="project" value="UniProtKB-UniRule"/>
</dbReference>
<dbReference type="GO" id="GO:0009228">
    <property type="term" value="P:thiamine biosynthetic process"/>
    <property type="evidence" value="ECO:0007669"/>
    <property type="project" value="UniProtKB-KW"/>
</dbReference>
<dbReference type="GO" id="GO:0005737">
    <property type="term" value="C:cytoplasm"/>
    <property type="evidence" value="ECO:0007669"/>
    <property type="project" value="TreeGrafter"/>
</dbReference>
<keyword evidence="2 9" id="KW-0808">Transferase</keyword>
<keyword evidence="4 9" id="KW-0460">Magnesium</keyword>
<dbReference type="SUPFAM" id="SSF51391">
    <property type="entry name" value="Thiamin phosphate synthase"/>
    <property type="match status" value="1"/>
</dbReference>
<feature type="binding site" evidence="9">
    <location>
        <position position="145"/>
    </location>
    <ligand>
        <name>4-amino-2-methyl-5-(diphosphooxymethyl)pyrimidine</name>
        <dbReference type="ChEBI" id="CHEBI:57841"/>
    </ligand>
</feature>